<feature type="domain" description="Glycosyl transferase family 1" evidence="1">
    <location>
        <begin position="191"/>
        <end position="357"/>
    </location>
</feature>
<protein>
    <submittedName>
        <fullName evidence="3">Glycosyltransferase involved in cell wall bisynthesis</fullName>
    </submittedName>
</protein>
<dbReference type="InterPro" id="IPR001296">
    <property type="entry name" value="Glyco_trans_1"/>
</dbReference>
<dbReference type="Proteomes" id="UP000198855">
    <property type="component" value="Unassembled WGS sequence"/>
</dbReference>
<evidence type="ECO:0000313" key="4">
    <source>
        <dbReference type="Proteomes" id="UP000198855"/>
    </source>
</evidence>
<dbReference type="PANTHER" id="PTHR45947">
    <property type="entry name" value="SULFOQUINOVOSYL TRANSFERASE SQD2"/>
    <property type="match status" value="1"/>
</dbReference>
<dbReference type="Pfam" id="PF13439">
    <property type="entry name" value="Glyco_transf_4"/>
    <property type="match status" value="1"/>
</dbReference>
<sequence>MRVALFTDTYEPDVNGVARTLGRWTDYLKRQGAEVLVLAPDSASGKPSSKGPSSVERFASLPFFLYPECRLALPNPIHIRRALKEFRPTIIHVATPFNLGLCGIHYARKLRIPLVASYHTHFDQYLPFYNLQWMAKLLWRYMEWFHHDCRSIYVPSRSTYQDLKDKGWDAGRLEIWSRGIDTDAFHPSVNREEWLQKHGIDSSRFVVLYVGRLAPEKNVDTALDAFAEFRQNICQEAVFVIAGDGPSSDALKERCRREGIDARFIGFTAMPDLQQWYAAADLFLFPSATETFGNVVLEAMSCGAPVICADKGGVTDSVQHGVTGLLCDPENPRSFTNAMGLLYSNPELRTALAEQGRIYSQKQSWDAIFDKLASSFERYSIPVQPHIRHKAK</sequence>
<dbReference type="SUPFAM" id="SSF53756">
    <property type="entry name" value="UDP-Glycosyltransferase/glycogen phosphorylase"/>
    <property type="match status" value="1"/>
</dbReference>
<dbReference type="RefSeq" id="WP_091186657.1">
    <property type="nucleotide sequence ID" value="NZ_FOMT01000003.1"/>
</dbReference>
<keyword evidence="4" id="KW-1185">Reference proteome</keyword>
<dbReference type="OrthoDB" id="9802525at2"/>
<dbReference type="STRING" id="1045775.SAMN05216378_3112"/>
<organism evidence="3 4">
    <name type="scientific">Paenibacillus catalpae</name>
    <dbReference type="NCBI Taxonomy" id="1045775"/>
    <lineage>
        <taxon>Bacteria</taxon>
        <taxon>Bacillati</taxon>
        <taxon>Bacillota</taxon>
        <taxon>Bacilli</taxon>
        <taxon>Bacillales</taxon>
        <taxon>Paenibacillaceae</taxon>
        <taxon>Paenibacillus</taxon>
    </lineage>
</organism>
<feature type="domain" description="Glycosyltransferase subfamily 4-like N-terminal" evidence="2">
    <location>
        <begin position="14"/>
        <end position="183"/>
    </location>
</feature>
<gene>
    <name evidence="3" type="ORF">SAMN05216378_3112</name>
</gene>
<evidence type="ECO:0000259" key="2">
    <source>
        <dbReference type="Pfam" id="PF13439"/>
    </source>
</evidence>
<accession>A0A1I2AID3</accession>
<dbReference type="EMBL" id="FOMT01000003">
    <property type="protein sequence ID" value="SFE43765.1"/>
    <property type="molecule type" value="Genomic_DNA"/>
</dbReference>
<dbReference type="AlphaFoldDB" id="A0A1I2AID3"/>
<keyword evidence="3" id="KW-0808">Transferase</keyword>
<dbReference type="GO" id="GO:0016758">
    <property type="term" value="F:hexosyltransferase activity"/>
    <property type="evidence" value="ECO:0007669"/>
    <property type="project" value="TreeGrafter"/>
</dbReference>
<proteinExistence type="predicted"/>
<dbReference type="Gene3D" id="3.40.50.2000">
    <property type="entry name" value="Glycogen Phosphorylase B"/>
    <property type="match status" value="2"/>
</dbReference>
<reference evidence="4" key="1">
    <citation type="submission" date="2016-10" db="EMBL/GenBank/DDBJ databases">
        <authorList>
            <person name="Varghese N."/>
            <person name="Submissions S."/>
        </authorList>
    </citation>
    <scope>NUCLEOTIDE SEQUENCE [LARGE SCALE GENOMIC DNA]</scope>
    <source>
        <strain evidence="4">CGMCC 1.10784</strain>
    </source>
</reference>
<evidence type="ECO:0000313" key="3">
    <source>
        <dbReference type="EMBL" id="SFE43765.1"/>
    </source>
</evidence>
<dbReference type="InterPro" id="IPR028098">
    <property type="entry name" value="Glyco_trans_4-like_N"/>
</dbReference>
<evidence type="ECO:0000259" key="1">
    <source>
        <dbReference type="Pfam" id="PF00534"/>
    </source>
</evidence>
<dbReference type="Pfam" id="PF00534">
    <property type="entry name" value="Glycos_transf_1"/>
    <property type="match status" value="1"/>
</dbReference>
<dbReference type="PANTHER" id="PTHR45947:SF3">
    <property type="entry name" value="SULFOQUINOVOSYL TRANSFERASE SQD2"/>
    <property type="match status" value="1"/>
</dbReference>
<name>A0A1I2AID3_9BACL</name>
<dbReference type="InterPro" id="IPR050194">
    <property type="entry name" value="Glycosyltransferase_grp1"/>
</dbReference>
<dbReference type="CDD" id="cd03814">
    <property type="entry name" value="GT4-like"/>
    <property type="match status" value="1"/>
</dbReference>